<keyword evidence="3" id="KW-0238">DNA-binding</keyword>
<dbReference type="PRINTS" id="PR00039">
    <property type="entry name" value="HTHLYSR"/>
</dbReference>
<dbReference type="InterPro" id="IPR036390">
    <property type="entry name" value="WH_DNA-bd_sf"/>
</dbReference>
<protein>
    <submittedName>
        <fullName evidence="6">LysR family transcriptional regulator</fullName>
    </submittedName>
</protein>
<evidence type="ECO:0000256" key="3">
    <source>
        <dbReference type="ARBA" id="ARBA00023125"/>
    </source>
</evidence>
<organism evidence="6 7">
    <name type="scientific">Vreelandella venusta</name>
    <dbReference type="NCBI Taxonomy" id="44935"/>
    <lineage>
        <taxon>Bacteria</taxon>
        <taxon>Pseudomonadati</taxon>
        <taxon>Pseudomonadota</taxon>
        <taxon>Gammaproteobacteria</taxon>
        <taxon>Oceanospirillales</taxon>
        <taxon>Halomonadaceae</taxon>
        <taxon>Vreelandella</taxon>
    </lineage>
</organism>
<dbReference type="SUPFAM" id="SSF53850">
    <property type="entry name" value="Periplasmic binding protein-like II"/>
    <property type="match status" value="1"/>
</dbReference>
<dbReference type="InterPro" id="IPR036388">
    <property type="entry name" value="WH-like_DNA-bd_sf"/>
</dbReference>
<feature type="domain" description="HTH lysR-type" evidence="5">
    <location>
        <begin position="3"/>
        <end position="60"/>
    </location>
</feature>
<evidence type="ECO:0000256" key="1">
    <source>
        <dbReference type="ARBA" id="ARBA00009437"/>
    </source>
</evidence>
<gene>
    <name evidence="6" type="ORF">JDS37_03755</name>
</gene>
<dbReference type="InterPro" id="IPR058163">
    <property type="entry name" value="LysR-type_TF_proteobact-type"/>
</dbReference>
<dbReference type="Proteomes" id="UP000663479">
    <property type="component" value="Chromosome"/>
</dbReference>
<dbReference type="SUPFAM" id="SSF46785">
    <property type="entry name" value="Winged helix' DNA-binding domain"/>
    <property type="match status" value="1"/>
</dbReference>
<reference evidence="6" key="1">
    <citation type="submission" date="2020-12" db="EMBL/GenBank/DDBJ databases">
        <title>Genome reconstruction of Halomonas venusta strain DSM 4743.</title>
        <authorList>
            <person name="Aguirre-Garrido J.F."/>
            <person name="Hernandez-Soto L.M."/>
            <person name="Martinez-Abarca F."/>
        </authorList>
    </citation>
    <scope>NUCLEOTIDE SEQUENCE</scope>
    <source>
        <strain evidence="6">4743</strain>
    </source>
</reference>
<dbReference type="Pfam" id="PF00126">
    <property type="entry name" value="HTH_1"/>
    <property type="match status" value="1"/>
</dbReference>
<dbReference type="AlphaFoldDB" id="A0AAP9ZE98"/>
<name>A0AAP9ZE98_9GAMM</name>
<keyword evidence="2" id="KW-0805">Transcription regulation</keyword>
<dbReference type="CDD" id="cd08422">
    <property type="entry name" value="PBP2_CrgA_like"/>
    <property type="match status" value="1"/>
</dbReference>
<proteinExistence type="inferred from homology"/>
<evidence type="ECO:0000313" key="6">
    <source>
        <dbReference type="EMBL" id="QRL04081.1"/>
    </source>
</evidence>
<evidence type="ECO:0000313" key="7">
    <source>
        <dbReference type="Proteomes" id="UP000663479"/>
    </source>
</evidence>
<dbReference type="InterPro" id="IPR005119">
    <property type="entry name" value="LysR_subst-bd"/>
</dbReference>
<dbReference type="RefSeq" id="WP_146944555.1">
    <property type="nucleotide sequence ID" value="NZ_BJUL01000010.1"/>
</dbReference>
<evidence type="ECO:0000256" key="2">
    <source>
        <dbReference type="ARBA" id="ARBA00023015"/>
    </source>
</evidence>
<dbReference type="PROSITE" id="PS50931">
    <property type="entry name" value="HTH_LYSR"/>
    <property type="match status" value="1"/>
</dbReference>
<dbReference type="PANTHER" id="PTHR30537:SF5">
    <property type="entry name" value="HTH-TYPE TRANSCRIPTIONAL ACTIVATOR TTDR-RELATED"/>
    <property type="match status" value="1"/>
</dbReference>
<dbReference type="Gene3D" id="1.10.10.10">
    <property type="entry name" value="Winged helix-like DNA-binding domain superfamily/Winged helix DNA-binding domain"/>
    <property type="match status" value="1"/>
</dbReference>
<keyword evidence="4" id="KW-0804">Transcription</keyword>
<evidence type="ECO:0000259" key="5">
    <source>
        <dbReference type="PROSITE" id="PS50931"/>
    </source>
</evidence>
<dbReference type="GO" id="GO:0003700">
    <property type="term" value="F:DNA-binding transcription factor activity"/>
    <property type="evidence" value="ECO:0007669"/>
    <property type="project" value="InterPro"/>
</dbReference>
<comment type="similarity">
    <text evidence="1">Belongs to the LysR transcriptional regulatory family.</text>
</comment>
<accession>A0AAP9ZE98</accession>
<sequence length="306" mass="34121">MNLDLNAARCFVKVVELGSFTQAAHILGLTQPGISKAITRLESQVGAKLIHRSTRKIRVTEDGQLFMTRIQPLVYGFEEAHSELKHNQAIPAGCLKVSAPSALGQSLMLPIIRSLTEQYPALDIELSLTDQKVQLFDEGYDATLRFGAIDDDRLVAFALQDADWVTIASPTYFAKQGVPSHPDELCQFNCLHVKPRGQTNAFPWRFRIDGKSTEYQHLTGNVCFDHGDPLVDAALQGLGIVQVLRCVVSTQLARGELKEVLADFRPQAYPFHLLYPPSRQRSAKLTVLRDALDLHWGRKPLNPQQV</sequence>
<dbReference type="Pfam" id="PF03466">
    <property type="entry name" value="LysR_substrate"/>
    <property type="match status" value="1"/>
</dbReference>
<dbReference type="InterPro" id="IPR000847">
    <property type="entry name" value="LysR_HTH_N"/>
</dbReference>
<dbReference type="GO" id="GO:0006351">
    <property type="term" value="P:DNA-templated transcription"/>
    <property type="evidence" value="ECO:0007669"/>
    <property type="project" value="TreeGrafter"/>
</dbReference>
<evidence type="ECO:0000256" key="4">
    <source>
        <dbReference type="ARBA" id="ARBA00023163"/>
    </source>
</evidence>
<dbReference type="GO" id="GO:0043565">
    <property type="term" value="F:sequence-specific DNA binding"/>
    <property type="evidence" value="ECO:0007669"/>
    <property type="project" value="TreeGrafter"/>
</dbReference>
<dbReference type="EMBL" id="CP066539">
    <property type="protein sequence ID" value="QRL04081.1"/>
    <property type="molecule type" value="Genomic_DNA"/>
</dbReference>
<dbReference type="PANTHER" id="PTHR30537">
    <property type="entry name" value="HTH-TYPE TRANSCRIPTIONAL REGULATOR"/>
    <property type="match status" value="1"/>
</dbReference>
<dbReference type="Gene3D" id="3.40.190.290">
    <property type="match status" value="1"/>
</dbReference>
<dbReference type="FunFam" id="1.10.10.10:FF:000001">
    <property type="entry name" value="LysR family transcriptional regulator"/>
    <property type="match status" value="1"/>
</dbReference>